<keyword evidence="15" id="KW-1185">Reference proteome</keyword>
<name>A0A815MMU7_9BILA</name>
<dbReference type="SMART" id="SM00382">
    <property type="entry name" value="AAA"/>
    <property type="match status" value="1"/>
</dbReference>
<protein>
    <recommendedName>
        <fullName evidence="10">ABC transporter domain-containing protein</fullName>
    </recommendedName>
</protein>
<feature type="region of interest" description="Disordered" evidence="8">
    <location>
        <begin position="284"/>
        <end position="308"/>
    </location>
</feature>
<reference evidence="12" key="1">
    <citation type="submission" date="2021-02" db="EMBL/GenBank/DDBJ databases">
        <authorList>
            <person name="Nowell W R."/>
        </authorList>
    </citation>
    <scope>NUCLEOTIDE SEQUENCE</scope>
</reference>
<comment type="caution">
    <text evidence="12">The sequence shown here is derived from an EMBL/GenBank/DDBJ whole genome shotgun (WGS) entry which is preliminary data.</text>
</comment>
<evidence type="ECO:0000256" key="7">
    <source>
        <dbReference type="ARBA" id="ARBA00023136"/>
    </source>
</evidence>
<evidence type="ECO:0000313" key="12">
    <source>
        <dbReference type="EMBL" id="CAF1418428.1"/>
    </source>
</evidence>
<dbReference type="PANTHER" id="PTHR43394:SF27">
    <property type="entry name" value="ATP-DEPENDENT TRANSLOCASE ABCB1-LIKE"/>
    <property type="match status" value="1"/>
</dbReference>
<dbReference type="CDD" id="cd03249">
    <property type="entry name" value="ABC_MTABC3_MDL1_MDL2"/>
    <property type="match status" value="1"/>
</dbReference>
<dbReference type="InterPro" id="IPR039421">
    <property type="entry name" value="Type_1_exporter"/>
</dbReference>
<evidence type="ECO:0000256" key="8">
    <source>
        <dbReference type="SAM" id="MobiDB-lite"/>
    </source>
</evidence>
<keyword evidence="6 9" id="KW-1133">Transmembrane helix</keyword>
<dbReference type="GO" id="GO:0015421">
    <property type="term" value="F:ABC-type oligopeptide transporter activity"/>
    <property type="evidence" value="ECO:0007669"/>
    <property type="project" value="TreeGrafter"/>
</dbReference>
<dbReference type="Proteomes" id="UP000663829">
    <property type="component" value="Unassembled WGS sequence"/>
</dbReference>
<dbReference type="OrthoDB" id="6500128at2759"/>
<dbReference type="Pfam" id="PF00005">
    <property type="entry name" value="ABC_tran"/>
    <property type="match status" value="1"/>
</dbReference>
<evidence type="ECO:0000313" key="11">
    <source>
        <dbReference type="EMBL" id="CAF1273098.1"/>
    </source>
</evidence>
<dbReference type="Gene3D" id="1.20.1560.10">
    <property type="entry name" value="ABC transporter type 1, transmembrane domain"/>
    <property type="match status" value="1"/>
</dbReference>
<sequence>PCQNPLNYNFDIKDIDLISDIEFNNVHFSYPSRLDIKILNSLSFSIKRGETLALLGSSGCGKSTIVQLLLRFYEPLSGEIRIDGRLIHDYNLQWLRQNIGVVNQEPILFGTTILENIRYGNDDSTIDDIIDAAKTANAHDFIIKFPNRYQTLVGEHGAQLSGGQKQRICIARALVNNPKIVIFDEASSALDSQNEKIVHDALAEACKGRTTIIIAHRLSTIRNANKICIIDNGCIIEQGDHETLMMNKDGKYYSIVKLQESENINKDISNEEQELDGEVIVHDRRRSSNSSITDKTAPEQKKTSSNSVTKTMLKLNSQEWPYILIGCFACLCNGTVQPVYALLISKLLK</sequence>
<comment type="subcellular location">
    <subcellularLocation>
        <location evidence="1">Membrane</location>
        <topology evidence="1">Multi-pass membrane protein</topology>
    </subcellularLocation>
</comment>
<dbReference type="FunFam" id="3.40.50.300:FF:000916">
    <property type="entry name" value="ABC transporter B family member 9"/>
    <property type="match status" value="1"/>
</dbReference>
<dbReference type="PROSITE" id="PS50893">
    <property type="entry name" value="ABC_TRANSPORTER_2"/>
    <property type="match status" value="1"/>
</dbReference>
<evidence type="ECO:0000256" key="9">
    <source>
        <dbReference type="SAM" id="Phobius"/>
    </source>
</evidence>
<dbReference type="InterPro" id="IPR017871">
    <property type="entry name" value="ABC_transporter-like_CS"/>
</dbReference>
<evidence type="ECO:0000256" key="1">
    <source>
        <dbReference type="ARBA" id="ARBA00004141"/>
    </source>
</evidence>
<dbReference type="EMBL" id="CAJOBC010083532">
    <property type="protein sequence ID" value="CAF4303034.1"/>
    <property type="molecule type" value="Genomic_DNA"/>
</dbReference>
<evidence type="ECO:0000259" key="10">
    <source>
        <dbReference type="PROSITE" id="PS50893"/>
    </source>
</evidence>
<dbReference type="EMBL" id="CAJOBA010039495">
    <property type="protein sequence ID" value="CAF4078336.1"/>
    <property type="molecule type" value="Genomic_DNA"/>
</dbReference>
<dbReference type="InterPro" id="IPR036640">
    <property type="entry name" value="ABC1_TM_sf"/>
</dbReference>
<dbReference type="GO" id="GO:0005743">
    <property type="term" value="C:mitochondrial inner membrane"/>
    <property type="evidence" value="ECO:0007669"/>
    <property type="project" value="TreeGrafter"/>
</dbReference>
<evidence type="ECO:0000256" key="5">
    <source>
        <dbReference type="ARBA" id="ARBA00022840"/>
    </source>
</evidence>
<keyword evidence="4" id="KW-0547">Nucleotide-binding</keyword>
<keyword evidence="5" id="KW-0067">ATP-binding</keyword>
<evidence type="ECO:0000256" key="2">
    <source>
        <dbReference type="ARBA" id="ARBA00007577"/>
    </source>
</evidence>
<organism evidence="12 15">
    <name type="scientific">Didymodactylos carnosus</name>
    <dbReference type="NCBI Taxonomy" id="1234261"/>
    <lineage>
        <taxon>Eukaryota</taxon>
        <taxon>Metazoa</taxon>
        <taxon>Spiralia</taxon>
        <taxon>Gnathifera</taxon>
        <taxon>Rotifera</taxon>
        <taxon>Eurotatoria</taxon>
        <taxon>Bdelloidea</taxon>
        <taxon>Philodinida</taxon>
        <taxon>Philodinidae</taxon>
        <taxon>Didymodactylos</taxon>
    </lineage>
</organism>
<feature type="non-terminal residue" evidence="12">
    <location>
        <position position="349"/>
    </location>
</feature>
<dbReference type="EMBL" id="CAJNOQ010018104">
    <property type="protein sequence ID" value="CAF1418428.1"/>
    <property type="molecule type" value="Genomic_DNA"/>
</dbReference>
<proteinExistence type="inferred from homology"/>
<dbReference type="SUPFAM" id="SSF52540">
    <property type="entry name" value="P-loop containing nucleoside triphosphate hydrolases"/>
    <property type="match status" value="1"/>
</dbReference>
<evidence type="ECO:0000313" key="15">
    <source>
        <dbReference type="Proteomes" id="UP000663829"/>
    </source>
</evidence>
<dbReference type="InterPro" id="IPR003439">
    <property type="entry name" value="ABC_transporter-like_ATP-bd"/>
</dbReference>
<dbReference type="GO" id="GO:0005524">
    <property type="term" value="F:ATP binding"/>
    <property type="evidence" value="ECO:0007669"/>
    <property type="project" value="UniProtKB-KW"/>
</dbReference>
<dbReference type="InterPro" id="IPR003593">
    <property type="entry name" value="AAA+_ATPase"/>
</dbReference>
<keyword evidence="3 9" id="KW-0812">Transmembrane</keyword>
<feature type="non-terminal residue" evidence="12">
    <location>
        <position position="1"/>
    </location>
</feature>
<dbReference type="Proteomes" id="UP000682733">
    <property type="component" value="Unassembled WGS sequence"/>
</dbReference>
<gene>
    <name evidence="12" type="ORF">GPM918_LOCUS33660</name>
    <name evidence="11" type="ORF">OVA965_LOCUS27280</name>
    <name evidence="14" type="ORF">SRO942_LOCUS34349</name>
    <name evidence="13" type="ORF">TMI583_LOCUS28020</name>
</gene>
<dbReference type="Proteomes" id="UP000681722">
    <property type="component" value="Unassembled WGS sequence"/>
</dbReference>
<dbReference type="Proteomes" id="UP000677228">
    <property type="component" value="Unassembled WGS sequence"/>
</dbReference>
<comment type="similarity">
    <text evidence="2">Belongs to the ABC transporter superfamily. ABCB family. Multidrug resistance exporter (TC 3.A.1.201) subfamily.</text>
</comment>
<dbReference type="PANTHER" id="PTHR43394">
    <property type="entry name" value="ATP-DEPENDENT PERMEASE MDL1, MITOCHONDRIAL"/>
    <property type="match status" value="1"/>
</dbReference>
<evidence type="ECO:0000313" key="13">
    <source>
        <dbReference type="EMBL" id="CAF4078336.1"/>
    </source>
</evidence>
<feature type="domain" description="ABC transporter" evidence="10">
    <location>
        <begin position="21"/>
        <end position="257"/>
    </location>
</feature>
<evidence type="ECO:0000313" key="14">
    <source>
        <dbReference type="EMBL" id="CAF4303034.1"/>
    </source>
</evidence>
<feature type="transmembrane region" description="Helical" evidence="9">
    <location>
        <begin position="320"/>
        <end position="343"/>
    </location>
</feature>
<dbReference type="AlphaFoldDB" id="A0A815MMU7"/>
<dbReference type="InterPro" id="IPR027417">
    <property type="entry name" value="P-loop_NTPase"/>
</dbReference>
<accession>A0A815MMU7</accession>
<dbReference type="GO" id="GO:0016887">
    <property type="term" value="F:ATP hydrolysis activity"/>
    <property type="evidence" value="ECO:0007669"/>
    <property type="project" value="InterPro"/>
</dbReference>
<evidence type="ECO:0000256" key="3">
    <source>
        <dbReference type="ARBA" id="ARBA00022692"/>
    </source>
</evidence>
<dbReference type="Gene3D" id="3.40.50.300">
    <property type="entry name" value="P-loop containing nucleotide triphosphate hydrolases"/>
    <property type="match status" value="1"/>
</dbReference>
<dbReference type="PROSITE" id="PS00211">
    <property type="entry name" value="ABC_TRANSPORTER_1"/>
    <property type="match status" value="1"/>
</dbReference>
<evidence type="ECO:0000256" key="6">
    <source>
        <dbReference type="ARBA" id="ARBA00022989"/>
    </source>
</evidence>
<evidence type="ECO:0000256" key="4">
    <source>
        <dbReference type="ARBA" id="ARBA00022741"/>
    </source>
</evidence>
<dbReference type="GO" id="GO:0090374">
    <property type="term" value="P:oligopeptide export from mitochondrion"/>
    <property type="evidence" value="ECO:0007669"/>
    <property type="project" value="TreeGrafter"/>
</dbReference>
<keyword evidence="7 9" id="KW-0472">Membrane</keyword>
<dbReference type="EMBL" id="CAJNOK010017940">
    <property type="protein sequence ID" value="CAF1273098.1"/>
    <property type="molecule type" value="Genomic_DNA"/>
</dbReference>